<evidence type="ECO:0000313" key="2">
    <source>
        <dbReference type="EMBL" id="VDN57300.1"/>
    </source>
</evidence>
<evidence type="ECO:0000256" key="1">
    <source>
        <dbReference type="SAM" id="Phobius"/>
    </source>
</evidence>
<sequence>LIFQANFVLILQNDWLNISRPELLKFDSLGAVKLENYIWPEGQRSKVIMIPERIIAAHVHTVTSVVAKTRRIVIQPDIALVFHLRFFCLRFISTCNIAWEKRLKHNFLSTGANELSLPNRGVKVSNFYYFISSQVLYFVICVKLCIFGR</sequence>
<keyword evidence="1" id="KW-0812">Transmembrane</keyword>
<dbReference type="Proteomes" id="UP000038040">
    <property type="component" value="Unplaced"/>
</dbReference>
<proteinExistence type="predicted"/>
<evidence type="ECO:0000313" key="4">
    <source>
        <dbReference type="Proteomes" id="UP000274756"/>
    </source>
</evidence>
<keyword evidence="4" id="KW-1185">Reference proteome</keyword>
<dbReference type="Proteomes" id="UP000274756">
    <property type="component" value="Unassembled WGS sequence"/>
</dbReference>
<keyword evidence="1" id="KW-0472">Membrane</keyword>
<dbReference type="EMBL" id="UYYG01001159">
    <property type="protein sequence ID" value="VDN57300.1"/>
    <property type="molecule type" value="Genomic_DNA"/>
</dbReference>
<evidence type="ECO:0000313" key="5">
    <source>
        <dbReference type="WBParaSite" id="DME_0000311401-mRNA-1"/>
    </source>
</evidence>
<reference evidence="2 4" key="2">
    <citation type="submission" date="2018-11" db="EMBL/GenBank/DDBJ databases">
        <authorList>
            <consortium name="Pathogen Informatics"/>
        </authorList>
    </citation>
    <scope>NUCLEOTIDE SEQUENCE [LARGE SCALE GENOMIC DNA]</scope>
</reference>
<dbReference type="AlphaFoldDB" id="A0A0N4U7X8"/>
<name>A0A0N4U7X8_DRAME</name>
<reference evidence="5" key="1">
    <citation type="submission" date="2017-02" db="UniProtKB">
        <authorList>
            <consortium name="WormBaseParasite"/>
        </authorList>
    </citation>
    <scope>IDENTIFICATION</scope>
</reference>
<protein>
    <submittedName>
        <fullName evidence="5">Glycosyltransferase family 92 protein</fullName>
    </submittedName>
</protein>
<feature type="transmembrane region" description="Helical" evidence="1">
    <location>
        <begin position="127"/>
        <end position="146"/>
    </location>
</feature>
<accession>A0A0N4U7X8</accession>
<dbReference type="WBParaSite" id="DME_0000311401-mRNA-1">
    <property type="protein sequence ID" value="DME_0000311401-mRNA-1"/>
    <property type="gene ID" value="DME_0000311401"/>
</dbReference>
<evidence type="ECO:0000313" key="3">
    <source>
        <dbReference type="Proteomes" id="UP000038040"/>
    </source>
</evidence>
<organism evidence="3 5">
    <name type="scientific">Dracunculus medinensis</name>
    <name type="common">Guinea worm</name>
    <dbReference type="NCBI Taxonomy" id="318479"/>
    <lineage>
        <taxon>Eukaryota</taxon>
        <taxon>Metazoa</taxon>
        <taxon>Ecdysozoa</taxon>
        <taxon>Nematoda</taxon>
        <taxon>Chromadorea</taxon>
        <taxon>Rhabditida</taxon>
        <taxon>Spirurina</taxon>
        <taxon>Dracunculoidea</taxon>
        <taxon>Dracunculidae</taxon>
        <taxon>Dracunculus</taxon>
    </lineage>
</organism>
<gene>
    <name evidence="2" type="ORF">DME_LOCUS7273</name>
</gene>
<keyword evidence="1" id="KW-1133">Transmembrane helix</keyword>